<comment type="catalytic activity">
    <reaction evidence="1">
        <text>a CDP-1,2-diacyl-sn-glycerol + H2O = a 1,2-diacyl-sn-glycero-3-phosphate + CMP + 2 H(+)</text>
        <dbReference type="Rhea" id="RHEA:15221"/>
        <dbReference type="ChEBI" id="CHEBI:15377"/>
        <dbReference type="ChEBI" id="CHEBI:15378"/>
        <dbReference type="ChEBI" id="CHEBI:58332"/>
        <dbReference type="ChEBI" id="CHEBI:58608"/>
        <dbReference type="ChEBI" id="CHEBI:60377"/>
        <dbReference type="EC" id="3.6.1.26"/>
    </reaction>
</comment>
<keyword evidence="13" id="KW-0443">Lipid metabolism</keyword>
<protein>
    <recommendedName>
        <fullName evidence="7">CDP-diacylglycerol pyrophosphatase</fullName>
        <ecNumber evidence="6">3.6.1.26</ecNumber>
    </recommendedName>
    <alternativeName>
        <fullName evidence="17">CDP-diacylglycerol phosphatidylhydrolase</fullName>
    </alternativeName>
    <alternativeName>
        <fullName evidence="18">CDP-diglyceride hydrolase</fullName>
    </alternativeName>
</protein>
<dbReference type="InterPro" id="IPR003763">
    <property type="entry name" value="CDP-diacylglyc_Pase"/>
</dbReference>
<dbReference type="GO" id="GO:0008654">
    <property type="term" value="P:phospholipid biosynthetic process"/>
    <property type="evidence" value="ECO:0007669"/>
    <property type="project" value="UniProtKB-KW"/>
</dbReference>
<evidence type="ECO:0000256" key="1">
    <source>
        <dbReference type="ARBA" id="ARBA00001007"/>
    </source>
</evidence>
<dbReference type="AlphaFoldDB" id="A0A506V577"/>
<evidence type="ECO:0000256" key="15">
    <source>
        <dbReference type="ARBA" id="ARBA00023209"/>
    </source>
</evidence>
<keyword evidence="10" id="KW-0812">Transmembrane</keyword>
<keyword evidence="16" id="KW-1208">Phospholipid metabolism</keyword>
<evidence type="ECO:0000256" key="11">
    <source>
        <dbReference type="ARBA" id="ARBA00022801"/>
    </source>
</evidence>
<dbReference type="GO" id="GO:0008715">
    <property type="term" value="F:CDP-diacylglycerol diphosphatase activity"/>
    <property type="evidence" value="ECO:0007669"/>
    <property type="project" value="UniProtKB-EC"/>
</dbReference>
<sequence>MPGTARTLKYVAVVILLLLLTLAFALWRFYHNGNALWQIISQQCIPGQLQQNNPSPCERVDVAQGFVTLKDRNGPLQYLLLPTARISGIESPALLKKSTPDFLALAWQQRRLLSLRHGAALPDSAIALSVNSEFGRTQNQLHIHISCLRSDIRQQLNQLARRLDKRWRHYPLGDRDWLMRTLTAAELTQQSGFRRLAYEVPQAQREMGKYGLALAALPDGRLALMALKRDGVRLNRATAEELQDHRCAILHAATEQRAAPGRP</sequence>
<evidence type="ECO:0000313" key="20">
    <source>
        <dbReference type="Proteomes" id="UP000319523"/>
    </source>
</evidence>
<keyword evidence="20" id="KW-1185">Reference proteome</keyword>
<keyword evidence="9" id="KW-0444">Lipid biosynthesis</keyword>
<dbReference type="InterPro" id="IPR036265">
    <property type="entry name" value="HIT-like_sf"/>
</dbReference>
<dbReference type="Proteomes" id="UP000319523">
    <property type="component" value="Unassembled WGS sequence"/>
</dbReference>
<dbReference type="EMBL" id="VHQI01000013">
    <property type="protein sequence ID" value="TPW40520.1"/>
    <property type="molecule type" value="Genomic_DNA"/>
</dbReference>
<keyword evidence="8" id="KW-1003">Cell membrane</keyword>
<dbReference type="PIRSF" id="PIRSF001273">
    <property type="entry name" value="CDH"/>
    <property type="match status" value="1"/>
</dbReference>
<evidence type="ECO:0000256" key="9">
    <source>
        <dbReference type="ARBA" id="ARBA00022516"/>
    </source>
</evidence>
<comment type="caution">
    <text evidence="19">The sequence shown here is derived from an EMBL/GenBank/DDBJ whole genome shotgun (WGS) entry which is preliminary data.</text>
</comment>
<evidence type="ECO:0000256" key="7">
    <source>
        <dbReference type="ARBA" id="ARBA00019608"/>
    </source>
</evidence>
<keyword evidence="14" id="KW-0472">Membrane</keyword>
<gene>
    <name evidence="19" type="ORF">FKM52_17945</name>
</gene>
<evidence type="ECO:0000313" key="19">
    <source>
        <dbReference type="EMBL" id="TPW40520.1"/>
    </source>
</evidence>
<proteinExistence type="inferred from homology"/>
<evidence type="ECO:0000256" key="5">
    <source>
        <dbReference type="ARBA" id="ARBA00006435"/>
    </source>
</evidence>
<evidence type="ECO:0000256" key="16">
    <source>
        <dbReference type="ARBA" id="ARBA00023264"/>
    </source>
</evidence>
<evidence type="ECO:0000256" key="14">
    <source>
        <dbReference type="ARBA" id="ARBA00023136"/>
    </source>
</evidence>
<dbReference type="Gene3D" id="3.30.428.30">
    <property type="entry name" value="HIT family - CDH-like"/>
    <property type="match status" value="1"/>
</dbReference>
<evidence type="ECO:0000256" key="18">
    <source>
        <dbReference type="ARBA" id="ARBA00032892"/>
    </source>
</evidence>
<dbReference type="UniPathway" id="UPA00609">
    <property type="reaction ID" value="UER00664"/>
</dbReference>
<dbReference type="GO" id="GO:0005886">
    <property type="term" value="C:plasma membrane"/>
    <property type="evidence" value="ECO:0007669"/>
    <property type="project" value="UniProtKB-SubCell"/>
</dbReference>
<accession>A0A506V577</accession>
<evidence type="ECO:0000256" key="8">
    <source>
        <dbReference type="ARBA" id="ARBA00022475"/>
    </source>
</evidence>
<dbReference type="NCBIfam" id="NF003986">
    <property type="entry name" value="PRK05471.1-5"/>
    <property type="match status" value="1"/>
</dbReference>
<comment type="subcellular location">
    <subcellularLocation>
        <location evidence="2">Cell membrane</location>
        <topology evidence="2">Single-pass membrane protein</topology>
    </subcellularLocation>
</comment>
<comment type="pathway">
    <text evidence="3">Phospholipid metabolism; CDP-diacylglycerol degradation; phosphatidate from CDP-diacylglycerol: step 1/1.</text>
</comment>
<keyword evidence="11 19" id="KW-0378">Hydrolase</keyword>
<evidence type="ECO:0000256" key="3">
    <source>
        <dbReference type="ARBA" id="ARBA00004927"/>
    </source>
</evidence>
<reference evidence="19 20" key="1">
    <citation type="submission" date="2019-06" db="EMBL/GenBank/DDBJ databases">
        <authorList>
            <person name="Yang Y."/>
        </authorList>
    </citation>
    <scope>NUCLEOTIDE SEQUENCE [LARGE SCALE GENOMIC DNA]</scope>
    <source>
        <strain evidence="19 20">BIT-26</strain>
    </source>
</reference>
<dbReference type="SUPFAM" id="SSF54197">
    <property type="entry name" value="HIT-like"/>
    <property type="match status" value="1"/>
</dbReference>
<keyword evidence="12" id="KW-1133">Transmembrane helix</keyword>
<evidence type="ECO:0000256" key="2">
    <source>
        <dbReference type="ARBA" id="ARBA00004162"/>
    </source>
</evidence>
<keyword evidence="15" id="KW-0594">Phospholipid biosynthesis</keyword>
<dbReference type="EC" id="3.6.1.26" evidence="6"/>
<evidence type="ECO:0000256" key="10">
    <source>
        <dbReference type="ARBA" id="ARBA00022692"/>
    </source>
</evidence>
<dbReference type="OrthoDB" id="481399at2"/>
<evidence type="ECO:0000256" key="17">
    <source>
        <dbReference type="ARBA" id="ARBA00032888"/>
    </source>
</evidence>
<evidence type="ECO:0000256" key="12">
    <source>
        <dbReference type="ARBA" id="ARBA00022989"/>
    </source>
</evidence>
<name>A0A506V577_9GAMM</name>
<dbReference type="GO" id="GO:0046342">
    <property type="term" value="P:CDP-diacylglycerol catabolic process"/>
    <property type="evidence" value="ECO:0007669"/>
    <property type="project" value="UniProtKB-UniPathway"/>
</dbReference>
<evidence type="ECO:0000256" key="6">
    <source>
        <dbReference type="ARBA" id="ARBA00012375"/>
    </source>
</evidence>
<comment type="pathway">
    <text evidence="4">Lipid metabolism.</text>
</comment>
<dbReference type="RefSeq" id="WP_141177527.1">
    <property type="nucleotide sequence ID" value="NZ_JBHUFX010000001.1"/>
</dbReference>
<evidence type="ECO:0000256" key="4">
    <source>
        <dbReference type="ARBA" id="ARBA00005189"/>
    </source>
</evidence>
<organism evidence="19 20">
    <name type="scientific">Mixta tenebrionis</name>
    <dbReference type="NCBI Taxonomy" id="2562439"/>
    <lineage>
        <taxon>Bacteria</taxon>
        <taxon>Pseudomonadati</taxon>
        <taxon>Pseudomonadota</taxon>
        <taxon>Gammaproteobacteria</taxon>
        <taxon>Enterobacterales</taxon>
        <taxon>Erwiniaceae</taxon>
        <taxon>Mixta</taxon>
    </lineage>
</organism>
<comment type="similarity">
    <text evidence="5">Belongs to the Cdh family.</text>
</comment>
<dbReference type="Pfam" id="PF02611">
    <property type="entry name" value="CDH"/>
    <property type="match status" value="1"/>
</dbReference>
<evidence type="ECO:0000256" key="13">
    <source>
        <dbReference type="ARBA" id="ARBA00023098"/>
    </source>
</evidence>